<feature type="repeat" description="ANK" evidence="3">
    <location>
        <begin position="51"/>
        <end position="83"/>
    </location>
</feature>
<keyword evidence="2 3" id="KW-0040">ANK repeat</keyword>
<dbReference type="PROSITE" id="PS50297">
    <property type="entry name" value="ANK_REP_REGION"/>
    <property type="match status" value="3"/>
</dbReference>
<evidence type="ECO:0000256" key="2">
    <source>
        <dbReference type="ARBA" id="ARBA00023043"/>
    </source>
</evidence>
<dbReference type="SMART" id="SM00248">
    <property type="entry name" value="ANK"/>
    <property type="match status" value="4"/>
</dbReference>
<gene>
    <name evidence="4" type="ORF">EDB92DRAFT_266126</name>
</gene>
<dbReference type="PRINTS" id="PR01415">
    <property type="entry name" value="ANKYRIN"/>
</dbReference>
<evidence type="ECO:0000256" key="1">
    <source>
        <dbReference type="ARBA" id="ARBA00022737"/>
    </source>
</evidence>
<dbReference type="InterPro" id="IPR002110">
    <property type="entry name" value="Ankyrin_rpt"/>
</dbReference>
<evidence type="ECO:0000313" key="5">
    <source>
        <dbReference type="Proteomes" id="UP001201163"/>
    </source>
</evidence>
<dbReference type="AlphaFoldDB" id="A0AAD4Q3C8"/>
<protein>
    <submittedName>
        <fullName evidence="4">Ankyrin repeat-containing domain protein</fullName>
    </submittedName>
</protein>
<accession>A0AAD4Q3C8</accession>
<organism evidence="4 5">
    <name type="scientific">Lactarius akahatsu</name>
    <dbReference type="NCBI Taxonomy" id="416441"/>
    <lineage>
        <taxon>Eukaryota</taxon>
        <taxon>Fungi</taxon>
        <taxon>Dikarya</taxon>
        <taxon>Basidiomycota</taxon>
        <taxon>Agaricomycotina</taxon>
        <taxon>Agaricomycetes</taxon>
        <taxon>Russulales</taxon>
        <taxon>Russulaceae</taxon>
        <taxon>Lactarius</taxon>
    </lineage>
</organism>
<dbReference type="EMBL" id="JAKELL010000132">
    <property type="protein sequence ID" value="KAH8980693.1"/>
    <property type="molecule type" value="Genomic_DNA"/>
</dbReference>
<dbReference type="PROSITE" id="PS50088">
    <property type="entry name" value="ANK_REPEAT"/>
    <property type="match status" value="4"/>
</dbReference>
<reference evidence="4" key="1">
    <citation type="submission" date="2022-01" db="EMBL/GenBank/DDBJ databases">
        <title>Comparative genomics reveals a dynamic genome evolution in the ectomycorrhizal milk-cap (Lactarius) mushrooms.</title>
        <authorList>
            <consortium name="DOE Joint Genome Institute"/>
            <person name="Lebreton A."/>
            <person name="Tang N."/>
            <person name="Kuo A."/>
            <person name="LaButti K."/>
            <person name="Drula E."/>
            <person name="Barry K."/>
            <person name="Clum A."/>
            <person name="Lipzen A."/>
            <person name="Mousain D."/>
            <person name="Ng V."/>
            <person name="Wang R."/>
            <person name="Wang X."/>
            <person name="Dai Y."/>
            <person name="Henrissat B."/>
            <person name="Grigoriev I.V."/>
            <person name="Guerin-Laguette A."/>
            <person name="Yu F."/>
            <person name="Martin F.M."/>
        </authorList>
    </citation>
    <scope>NUCLEOTIDE SEQUENCE</scope>
    <source>
        <strain evidence="4">QP</strain>
    </source>
</reference>
<dbReference type="Proteomes" id="UP001201163">
    <property type="component" value="Unassembled WGS sequence"/>
</dbReference>
<feature type="repeat" description="ANK" evidence="3">
    <location>
        <begin position="84"/>
        <end position="124"/>
    </location>
</feature>
<proteinExistence type="predicted"/>
<evidence type="ECO:0000313" key="4">
    <source>
        <dbReference type="EMBL" id="KAH8980693.1"/>
    </source>
</evidence>
<dbReference type="Pfam" id="PF12796">
    <property type="entry name" value="Ank_2"/>
    <property type="match status" value="2"/>
</dbReference>
<feature type="repeat" description="ANK" evidence="3">
    <location>
        <begin position="125"/>
        <end position="157"/>
    </location>
</feature>
<dbReference type="PANTHER" id="PTHR24171">
    <property type="entry name" value="ANKYRIN REPEAT DOMAIN-CONTAINING PROTEIN 39-RELATED"/>
    <property type="match status" value="1"/>
</dbReference>
<keyword evidence="5" id="KW-1185">Reference proteome</keyword>
<dbReference type="SUPFAM" id="SSF48403">
    <property type="entry name" value="Ankyrin repeat"/>
    <property type="match status" value="1"/>
</dbReference>
<name>A0AAD4Q3C8_9AGAM</name>
<dbReference type="Gene3D" id="1.25.40.20">
    <property type="entry name" value="Ankyrin repeat-containing domain"/>
    <property type="match status" value="2"/>
</dbReference>
<dbReference type="PANTHER" id="PTHR24171:SF9">
    <property type="entry name" value="ANKYRIN REPEAT DOMAIN-CONTAINING PROTEIN 39"/>
    <property type="match status" value="1"/>
</dbReference>
<sequence length="187" mass="20377">MRVAVASWPRFRQLCVRDTSVSRIYSTSTVRSWMSEWLLDCGADPNASNDTGCTPLHLAAAHLQLETILLLLEHKADVNPRDSDGVTPLHDTMFNLPSLLPEGQCIDVMQRLLEHGADPNACDNNHSTPLHTASSKGLLEVARVLLSHGANVVEKDGKGRTPFQVASSNGHDEMTKLLLEHGAVAQP</sequence>
<keyword evidence="1" id="KW-0677">Repeat</keyword>
<comment type="caution">
    <text evidence="4">The sequence shown here is derived from an EMBL/GenBank/DDBJ whole genome shotgun (WGS) entry which is preliminary data.</text>
</comment>
<feature type="repeat" description="ANK" evidence="3">
    <location>
        <begin position="158"/>
        <end position="187"/>
    </location>
</feature>
<evidence type="ECO:0000256" key="3">
    <source>
        <dbReference type="PROSITE-ProRule" id="PRU00023"/>
    </source>
</evidence>
<dbReference type="InterPro" id="IPR036770">
    <property type="entry name" value="Ankyrin_rpt-contain_sf"/>
</dbReference>